<evidence type="ECO:0000256" key="1">
    <source>
        <dbReference type="SAM" id="MobiDB-lite"/>
    </source>
</evidence>
<proteinExistence type="predicted"/>
<organism evidence="3 4">
    <name type="scientific">Catenulispora pinistramenti</name>
    <dbReference type="NCBI Taxonomy" id="2705254"/>
    <lineage>
        <taxon>Bacteria</taxon>
        <taxon>Bacillati</taxon>
        <taxon>Actinomycetota</taxon>
        <taxon>Actinomycetes</taxon>
        <taxon>Catenulisporales</taxon>
        <taxon>Catenulisporaceae</taxon>
        <taxon>Catenulispora</taxon>
    </lineage>
</organism>
<accession>A0ABS5KS78</accession>
<name>A0ABS5KS78_9ACTN</name>
<evidence type="ECO:0000313" key="3">
    <source>
        <dbReference type="EMBL" id="MBS2548902.1"/>
    </source>
</evidence>
<evidence type="ECO:0000256" key="2">
    <source>
        <dbReference type="SAM" id="Phobius"/>
    </source>
</evidence>
<feature type="region of interest" description="Disordered" evidence="1">
    <location>
        <begin position="1"/>
        <end position="25"/>
    </location>
</feature>
<dbReference type="RefSeq" id="WP_212010480.1">
    <property type="nucleotide sequence ID" value="NZ_JAAFYZ010000058.1"/>
</dbReference>
<keyword evidence="2" id="KW-1133">Transmembrane helix</keyword>
<feature type="compositionally biased region" description="Basic and acidic residues" evidence="1">
    <location>
        <begin position="12"/>
        <end position="25"/>
    </location>
</feature>
<protein>
    <submittedName>
        <fullName evidence="3">Uncharacterized protein</fullName>
    </submittedName>
</protein>
<dbReference type="EMBL" id="JAAFYZ010000058">
    <property type="protein sequence ID" value="MBS2548902.1"/>
    <property type="molecule type" value="Genomic_DNA"/>
</dbReference>
<sequence length="222" mass="23568">MSESKPSQTGEAKTKPKKTESKKTESKWTVDHIGAVLGLLALVTGASSVASIVGVLTGYTKSEAAIQARAQQQVAAQTAYEAKLRRIDYIDNAAQACVPWVSEDSTDSFAQTTADRATLAKQMYAVGVDRARMLSAWASTGQASYLSATDITAVNAAIAQGVVATGLWNDLATHETDPAGDAGFQAAVALYDAANQLFERDVLEALPDFPGFRCAHDWSHKL</sequence>
<keyword evidence="2" id="KW-0472">Membrane</keyword>
<evidence type="ECO:0000313" key="4">
    <source>
        <dbReference type="Proteomes" id="UP000730482"/>
    </source>
</evidence>
<comment type="caution">
    <text evidence="3">The sequence shown here is derived from an EMBL/GenBank/DDBJ whole genome shotgun (WGS) entry which is preliminary data.</text>
</comment>
<keyword evidence="4" id="KW-1185">Reference proteome</keyword>
<keyword evidence="2" id="KW-0812">Transmembrane</keyword>
<reference evidence="3 4" key="1">
    <citation type="submission" date="2020-02" db="EMBL/GenBank/DDBJ databases">
        <title>Acidophilic actinobacteria isolated from forest soil.</title>
        <authorList>
            <person name="Golinska P."/>
        </authorList>
    </citation>
    <scope>NUCLEOTIDE SEQUENCE [LARGE SCALE GENOMIC DNA]</scope>
    <source>
        <strain evidence="3 4">NL8</strain>
    </source>
</reference>
<feature type="compositionally biased region" description="Polar residues" evidence="1">
    <location>
        <begin position="1"/>
        <end position="11"/>
    </location>
</feature>
<feature type="transmembrane region" description="Helical" evidence="2">
    <location>
        <begin position="33"/>
        <end position="59"/>
    </location>
</feature>
<gene>
    <name evidence="3" type="ORF">KGQ19_18715</name>
</gene>
<dbReference type="Proteomes" id="UP000730482">
    <property type="component" value="Unassembled WGS sequence"/>
</dbReference>